<keyword evidence="6 14" id="KW-0548">Nucleotidyltransferase</keyword>
<dbReference type="NCBIfam" id="TIGR00083">
    <property type="entry name" value="ribF"/>
    <property type="match status" value="1"/>
</dbReference>
<feature type="domain" description="Riboflavin kinase" evidence="15">
    <location>
        <begin position="174"/>
        <end position="298"/>
    </location>
</feature>
<evidence type="ECO:0000256" key="4">
    <source>
        <dbReference type="ARBA" id="ARBA00022643"/>
    </source>
</evidence>
<dbReference type="RefSeq" id="WP_410173274.1">
    <property type="nucleotide sequence ID" value="NZ_FNRK01000003.1"/>
</dbReference>
<dbReference type="SMART" id="SM00904">
    <property type="entry name" value="Flavokinase"/>
    <property type="match status" value="1"/>
</dbReference>
<comment type="pathway">
    <text evidence="1 14">Cofactor biosynthesis; FAD biosynthesis; FAD from FMN: step 1/1.</text>
</comment>
<keyword evidence="17" id="KW-1185">Reference proteome</keyword>
<comment type="pathway">
    <text evidence="2 14">Cofactor biosynthesis; FMN biosynthesis; FMN from riboflavin (ATP route): step 1/1.</text>
</comment>
<dbReference type="AlphaFoldDB" id="A0A1H3Y8M1"/>
<evidence type="ECO:0000256" key="6">
    <source>
        <dbReference type="ARBA" id="ARBA00022695"/>
    </source>
</evidence>
<keyword evidence="4 14" id="KW-0288">FMN</keyword>
<dbReference type="Gene3D" id="2.40.30.30">
    <property type="entry name" value="Riboflavin kinase-like"/>
    <property type="match status" value="1"/>
</dbReference>
<dbReference type="EC" id="2.7.7.2" evidence="14"/>
<name>A0A1H3Y8M1_9FIRM</name>
<comment type="catalytic activity">
    <reaction evidence="12 14">
        <text>riboflavin + ATP = FMN + ADP + H(+)</text>
        <dbReference type="Rhea" id="RHEA:14357"/>
        <dbReference type="ChEBI" id="CHEBI:15378"/>
        <dbReference type="ChEBI" id="CHEBI:30616"/>
        <dbReference type="ChEBI" id="CHEBI:57986"/>
        <dbReference type="ChEBI" id="CHEBI:58210"/>
        <dbReference type="ChEBI" id="CHEBI:456216"/>
        <dbReference type="EC" id="2.7.1.26"/>
    </reaction>
</comment>
<dbReference type="GO" id="GO:0009398">
    <property type="term" value="P:FMN biosynthetic process"/>
    <property type="evidence" value="ECO:0007669"/>
    <property type="project" value="UniProtKB-UniRule"/>
</dbReference>
<proteinExistence type="inferred from homology"/>
<evidence type="ECO:0000256" key="3">
    <source>
        <dbReference type="ARBA" id="ARBA00022630"/>
    </source>
</evidence>
<dbReference type="GO" id="GO:0009231">
    <property type="term" value="P:riboflavin biosynthetic process"/>
    <property type="evidence" value="ECO:0007669"/>
    <property type="project" value="InterPro"/>
</dbReference>
<keyword evidence="3 14" id="KW-0285">Flavoprotein</keyword>
<dbReference type="PANTHER" id="PTHR22749:SF6">
    <property type="entry name" value="RIBOFLAVIN KINASE"/>
    <property type="match status" value="1"/>
</dbReference>
<evidence type="ECO:0000259" key="15">
    <source>
        <dbReference type="SMART" id="SM00904"/>
    </source>
</evidence>
<dbReference type="GO" id="GO:0006747">
    <property type="term" value="P:FAD biosynthetic process"/>
    <property type="evidence" value="ECO:0007669"/>
    <property type="project" value="UniProtKB-UniRule"/>
</dbReference>
<dbReference type="InterPro" id="IPR023468">
    <property type="entry name" value="Riboflavin_kinase"/>
</dbReference>
<keyword evidence="10 14" id="KW-0067">ATP-binding</keyword>
<evidence type="ECO:0000256" key="5">
    <source>
        <dbReference type="ARBA" id="ARBA00022679"/>
    </source>
</evidence>
<evidence type="ECO:0000256" key="11">
    <source>
        <dbReference type="ARBA" id="ARBA00023268"/>
    </source>
</evidence>
<dbReference type="EC" id="2.7.1.26" evidence="14"/>
<organism evidence="16 17">
    <name type="scientific">Eubacterium aggregans</name>
    <dbReference type="NCBI Taxonomy" id="81409"/>
    <lineage>
        <taxon>Bacteria</taxon>
        <taxon>Bacillati</taxon>
        <taxon>Bacillota</taxon>
        <taxon>Clostridia</taxon>
        <taxon>Eubacteriales</taxon>
        <taxon>Eubacteriaceae</taxon>
        <taxon>Eubacterium</taxon>
    </lineage>
</organism>
<evidence type="ECO:0000256" key="7">
    <source>
        <dbReference type="ARBA" id="ARBA00022741"/>
    </source>
</evidence>
<keyword evidence="5 14" id="KW-0808">Transferase</keyword>
<dbReference type="UniPathway" id="UPA00277">
    <property type="reaction ID" value="UER00407"/>
</dbReference>
<reference evidence="16 17" key="1">
    <citation type="submission" date="2016-10" db="EMBL/GenBank/DDBJ databases">
        <authorList>
            <person name="de Groot N.N."/>
        </authorList>
    </citation>
    <scope>NUCLEOTIDE SEQUENCE [LARGE SCALE GENOMIC DNA]</scope>
    <source>
        <strain evidence="16 17">SR12</strain>
    </source>
</reference>
<dbReference type="STRING" id="81409.SAMN04515656_10390"/>
<keyword evidence="7 14" id="KW-0547">Nucleotide-binding</keyword>
<dbReference type="InterPro" id="IPR002606">
    <property type="entry name" value="Riboflavin_kinase_bac"/>
</dbReference>
<evidence type="ECO:0000256" key="13">
    <source>
        <dbReference type="ARBA" id="ARBA00049494"/>
    </source>
</evidence>
<dbReference type="Pfam" id="PF01687">
    <property type="entry name" value="Flavokinase"/>
    <property type="match status" value="1"/>
</dbReference>
<dbReference type="GO" id="GO:0008531">
    <property type="term" value="F:riboflavin kinase activity"/>
    <property type="evidence" value="ECO:0007669"/>
    <property type="project" value="UniProtKB-UniRule"/>
</dbReference>
<comment type="catalytic activity">
    <reaction evidence="13 14">
        <text>FMN + ATP + H(+) = FAD + diphosphate</text>
        <dbReference type="Rhea" id="RHEA:17237"/>
        <dbReference type="ChEBI" id="CHEBI:15378"/>
        <dbReference type="ChEBI" id="CHEBI:30616"/>
        <dbReference type="ChEBI" id="CHEBI:33019"/>
        <dbReference type="ChEBI" id="CHEBI:57692"/>
        <dbReference type="ChEBI" id="CHEBI:58210"/>
        <dbReference type="EC" id="2.7.7.2"/>
    </reaction>
</comment>
<evidence type="ECO:0000256" key="8">
    <source>
        <dbReference type="ARBA" id="ARBA00022777"/>
    </source>
</evidence>
<dbReference type="Proteomes" id="UP000199394">
    <property type="component" value="Unassembled WGS sequence"/>
</dbReference>
<dbReference type="PANTHER" id="PTHR22749">
    <property type="entry name" value="RIBOFLAVIN KINASE/FMN ADENYLYLTRANSFERASE"/>
    <property type="match status" value="1"/>
</dbReference>
<keyword evidence="11" id="KW-0511">Multifunctional enzyme</keyword>
<evidence type="ECO:0000256" key="10">
    <source>
        <dbReference type="ARBA" id="ARBA00022840"/>
    </source>
</evidence>
<dbReference type="CDD" id="cd02064">
    <property type="entry name" value="FAD_synthetase_N"/>
    <property type="match status" value="1"/>
</dbReference>
<keyword evidence="8 14" id="KW-0418">Kinase</keyword>
<evidence type="ECO:0000313" key="16">
    <source>
        <dbReference type="EMBL" id="SEA07274.1"/>
    </source>
</evidence>
<evidence type="ECO:0000256" key="9">
    <source>
        <dbReference type="ARBA" id="ARBA00022827"/>
    </source>
</evidence>
<comment type="similarity">
    <text evidence="14">Belongs to the ribF family.</text>
</comment>
<accession>A0A1H3Y8M1</accession>
<dbReference type="NCBIfam" id="NF004162">
    <property type="entry name" value="PRK05627.1-5"/>
    <property type="match status" value="1"/>
</dbReference>
<dbReference type="UniPathway" id="UPA00276">
    <property type="reaction ID" value="UER00406"/>
</dbReference>
<dbReference type="InterPro" id="IPR014729">
    <property type="entry name" value="Rossmann-like_a/b/a_fold"/>
</dbReference>
<evidence type="ECO:0000313" key="17">
    <source>
        <dbReference type="Proteomes" id="UP000199394"/>
    </source>
</evidence>
<dbReference type="Gene3D" id="3.40.50.620">
    <property type="entry name" value="HUPs"/>
    <property type="match status" value="1"/>
</dbReference>
<gene>
    <name evidence="16" type="ORF">SAMN04515656_10390</name>
</gene>
<evidence type="ECO:0000256" key="1">
    <source>
        <dbReference type="ARBA" id="ARBA00004726"/>
    </source>
</evidence>
<protein>
    <recommendedName>
        <fullName evidence="14">Riboflavin biosynthesis protein</fullName>
    </recommendedName>
    <domain>
        <recommendedName>
            <fullName evidence="14">Riboflavin kinase</fullName>
            <ecNumber evidence="14">2.7.1.26</ecNumber>
        </recommendedName>
        <alternativeName>
            <fullName evidence="14">Flavokinase</fullName>
        </alternativeName>
    </domain>
    <domain>
        <recommendedName>
            <fullName evidence="14">FMN adenylyltransferase</fullName>
            <ecNumber evidence="14">2.7.7.2</ecNumber>
        </recommendedName>
        <alternativeName>
            <fullName evidence="14">FAD pyrophosphorylase</fullName>
        </alternativeName>
        <alternativeName>
            <fullName evidence="14">FAD synthase</fullName>
        </alternativeName>
    </domain>
</protein>
<dbReference type="GO" id="GO:0003919">
    <property type="term" value="F:FMN adenylyltransferase activity"/>
    <property type="evidence" value="ECO:0007669"/>
    <property type="project" value="UniProtKB-UniRule"/>
</dbReference>
<keyword evidence="9 14" id="KW-0274">FAD</keyword>
<dbReference type="GO" id="GO:0005524">
    <property type="term" value="F:ATP binding"/>
    <property type="evidence" value="ECO:0007669"/>
    <property type="project" value="UniProtKB-UniRule"/>
</dbReference>
<dbReference type="EMBL" id="FNRK01000003">
    <property type="protein sequence ID" value="SEA07274.1"/>
    <property type="molecule type" value="Genomic_DNA"/>
</dbReference>
<dbReference type="InterPro" id="IPR023465">
    <property type="entry name" value="Riboflavin_kinase_dom_sf"/>
</dbReference>
<dbReference type="SUPFAM" id="SSF52374">
    <property type="entry name" value="Nucleotidylyl transferase"/>
    <property type="match status" value="1"/>
</dbReference>
<dbReference type="InterPro" id="IPR015865">
    <property type="entry name" value="Riboflavin_kinase_bac/euk"/>
</dbReference>
<dbReference type="FunFam" id="3.40.50.620:FF:000021">
    <property type="entry name" value="Riboflavin biosynthesis protein"/>
    <property type="match status" value="1"/>
</dbReference>
<dbReference type="InterPro" id="IPR015864">
    <property type="entry name" value="FAD_synthase"/>
</dbReference>
<dbReference type="PIRSF" id="PIRSF004491">
    <property type="entry name" value="FAD_Synth"/>
    <property type="match status" value="1"/>
</dbReference>
<dbReference type="SUPFAM" id="SSF82114">
    <property type="entry name" value="Riboflavin kinase-like"/>
    <property type="match status" value="1"/>
</dbReference>
<evidence type="ECO:0000256" key="2">
    <source>
        <dbReference type="ARBA" id="ARBA00005201"/>
    </source>
</evidence>
<sequence>MELENKGMVLALGFFDGVHRGHMRLIEKTLEIARDKNLDSGVMTFKEHPLARIFPTYAPWLITTNDEKVALIKAAGIQNVYLDDFSDELMQLSPEAFIREYLLVKYPVKHIVVGFNYTFAFQGAGTTADLMELGKRYGFGVSVVPPFIIEETAVSSTVIRELISVGEVAAVPKFLGRHYSISGIVVEGKKLGRTFNIPTANLKMAEKRILPSSGVYFTQVQVRGKIYDGLTNLGFNPTFEKHPYSIETYIYDFAGDIYGEPLALEFIEKQRDEIKFAKIEDLIAQIKGDIIRIDEKYRKGKRS</sequence>
<evidence type="ECO:0000256" key="12">
    <source>
        <dbReference type="ARBA" id="ARBA00047880"/>
    </source>
</evidence>
<dbReference type="Pfam" id="PF06574">
    <property type="entry name" value="FAD_syn"/>
    <property type="match status" value="1"/>
</dbReference>
<evidence type="ECO:0000256" key="14">
    <source>
        <dbReference type="PIRNR" id="PIRNR004491"/>
    </source>
</evidence>